<keyword evidence="4 9" id="KW-0812">Transmembrane</keyword>
<dbReference type="PRINTS" id="PR00781">
    <property type="entry name" value="LIPOSIGPTASE"/>
</dbReference>
<feature type="transmembrane region" description="Helical" evidence="9">
    <location>
        <begin position="221"/>
        <end position="245"/>
    </location>
</feature>
<evidence type="ECO:0000256" key="6">
    <source>
        <dbReference type="ARBA" id="ARBA00022801"/>
    </source>
</evidence>
<evidence type="ECO:0000256" key="11">
    <source>
        <dbReference type="RuleBase" id="RU004181"/>
    </source>
</evidence>
<dbReference type="Proteomes" id="UP000095210">
    <property type="component" value="Chromosome"/>
</dbReference>
<evidence type="ECO:0000256" key="5">
    <source>
        <dbReference type="ARBA" id="ARBA00022750"/>
    </source>
</evidence>
<dbReference type="PANTHER" id="PTHR33695">
    <property type="entry name" value="LIPOPROTEIN SIGNAL PEPTIDASE"/>
    <property type="match status" value="1"/>
</dbReference>
<keyword evidence="13" id="KW-0449">Lipoprotein</keyword>
<evidence type="ECO:0000256" key="12">
    <source>
        <dbReference type="SAM" id="MobiDB-lite"/>
    </source>
</evidence>
<sequence>MTISGPDDGACSKRPVRPLGVRRVGRRVFVRDNGRVNTEHPDPDPVDRASDTPRAEPVETGSDPDRAAAGDTVADPAADSVVVEQPAVPLPPKRVGLLVSAALAVLALDIVTKVVAVENLEHRPPVELFGGGLYLVLFRNPGAAFSMATGMTWLLSLISIAVVVGILWMAPRLRSIGWGIGLGLVLGGALGNLVDRLFRAPGPLEGHVVDFLSLLAPDGSVWPVFNIADSSLVSGGVLLVLLAFLGKDYDGTTIKNEKKSAKKAAREAPPGAATDAADRTESTGSGRTRQEGSA</sequence>
<dbReference type="Pfam" id="PF01252">
    <property type="entry name" value="Peptidase_A8"/>
    <property type="match status" value="1"/>
</dbReference>
<dbReference type="PROSITE" id="PS00855">
    <property type="entry name" value="SPASE_II"/>
    <property type="match status" value="1"/>
</dbReference>
<evidence type="ECO:0000256" key="4">
    <source>
        <dbReference type="ARBA" id="ARBA00022692"/>
    </source>
</evidence>
<comment type="subcellular location">
    <subcellularLocation>
        <location evidence="9">Cell membrane</location>
        <topology evidence="9">Multi-pass membrane protein</topology>
    </subcellularLocation>
</comment>
<feature type="active site" evidence="9">
    <location>
        <position position="210"/>
    </location>
</feature>
<evidence type="ECO:0000256" key="10">
    <source>
        <dbReference type="RuleBase" id="RU000594"/>
    </source>
</evidence>
<evidence type="ECO:0000256" key="2">
    <source>
        <dbReference type="ARBA" id="ARBA00022475"/>
    </source>
</evidence>
<evidence type="ECO:0000256" key="9">
    <source>
        <dbReference type="HAMAP-Rule" id="MF_00161"/>
    </source>
</evidence>
<dbReference type="PANTHER" id="PTHR33695:SF1">
    <property type="entry name" value="LIPOPROTEIN SIGNAL PEPTIDASE"/>
    <property type="match status" value="1"/>
</dbReference>
<accession>A0AAC9MX01</accession>
<keyword evidence="14" id="KW-1185">Reference proteome</keyword>
<dbReference type="GO" id="GO:0004190">
    <property type="term" value="F:aspartic-type endopeptidase activity"/>
    <property type="evidence" value="ECO:0007669"/>
    <property type="project" value="UniProtKB-UniRule"/>
</dbReference>
<feature type="compositionally biased region" description="Basic and acidic residues" evidence="12">
    <location>
        <begin position="30"/>
        <end position="68"/>
    </location>
</feature>
<evidence type="ECO:0000256" key="7">
    <source>
        <dbReference type="ARBA" id="ARBA00022989"/>
    </source>
</evidence>
<dbReference type="AlphaFoldDB" id="A0AAC9MX01"/>
<evidence type="ECO:0000313" key="14">
    <source>
        <dbReference type="Proteomes" id="UP000095210"/>
    </source>
</evidence>
<keyword evidence="5 9" id="KW-0064">Aspartyl protease</keyword>
<dbReference type="EMBL" id="CP014859">
    <property type="protein sequence ID" value="AOS62728.1"/>
    <property type="molecule type" value="Genomic_DNA"/>
</dbReference>
<organism evidence="13 14">
    <name type="scientific">Actinoalloteichus hymeniacidonis</name>
    <dbReference type="NCBI Taxonomy" id="340345"/>
    <lineage>
        <taxon>Bacteria</taxon>
        <taxon>Bacillati</taxon>
        <taxon>Actinomycetota</taxon>
        <taxon>Actinomycetes</taxon>
        <taxon>Pseudonocardiales</taxon>
        <taxon>Pseudonocardiaceae</taxon>
        <taxon>Actinoalloteichus</taxon>
    </lineage>
</organism>
<dbReference type="KEGG" id="ahm:TL08_09565"/>
<dbReference type="RefSeq" id="WP_084642796.1">
    <property type="nucleotide sequence ID" value="NZ_CP014859.1"/>
</dbReference>
<proteinExistence type="inferred from homology"/>
<keyword evidence="3 9" id="KW-0645">Protease</keyword>
<evidence type="ECO:0000313" key="13">
    <source>
        <dbReference type="EMBL" id="AOS62728.1"/>
    </source>
</evidence>
<keyword evidence="8 9" id="KW-0472">Membrane</keyword>
<feature type="active site" evidence="9">
    <location>
        <position position="229"/>
    </location>
</feature>
<feature type="region of interest" description="Disordered" evidence="12">
    <location>
        <begin position="256"/>
        <end position="294"/>
    </location>
</feature>
<keyword evidence="6 9" id="KW-0378">Hydrolase</keyword>
<keyword evidence="2 9" id="KW-1003">Cell membrane</keyword>
<name>A0AAC9MX01_9PSEU</name>
<dbReference type="InterPro" id="IPR001872">
    <property type="entry name" value="Peptidase_A8"/>
</dbReference>
<feature type="region of interest" description="Disordered" evidence="12">
    <location>
        <begin position="30"/>
        <end position="72"/>
    </location>
</feature>
<comment type="catalytic activity">
    <reaction evidence="9 10">
        <text>Release of signal peptides from bacterial membrane prolipoproteins. Hydrolyzes -Xaa-Yaa-Zaa-|-(S,diacylglyceryl)Cys-, in which Xaa is hydrophobic (preferably Leu), and Yaa (Ala or Ser) and Zaa (Gly or Ala) have small, neutral side chains.</text>
        <dbReference type="EC" id="3.4.23.36"/>
    </reaction>
</comment>
<protein>
    <recommendedName>
        <fullName evidence="9">Lipoprotein signal peptidase</fullName>
        <ecNumber evidence="9">3.4.23.36</ecNumber>
    </recommendedName>
    <alternativeName>
        <fullName evidence="9">Prolipoprotein signal peptidase</fullName>
    </alternativeName>
    <alternativeName>
        <fullName evidence="9">Signal peptidase II</fullName>
        <shortName evidence="9">SPase II</shortName>
    </alternativeName>
</protein>
<reference evidence="14" key="1">
    <citation type="submission" date="2016-03" db="EMBL/GenBank/DDBJ databases">
        <title>Complete genome sequence of the type strain Actinoalloteichus hymeniacidonis DSM 45092.</title>
        <authorList>
            <person name="Schaffert L."/>
            <person name="Albersmeier A."/>
            <person name="Winkler A."/>
            <person name="Kalinowski J."/>
            <person name="Zotchev S."/>
            <person name="Ruckert C."/>
        </authorList>
    </citation>
    <scope>NUCLEOTIDE SEQUENCE [LARGE SCALE GENOMIC DNA]</scope>
    <source>
        <strain evidence="14">HPA177(T) (DSM 45092(T))</strain>
    </source>
</reference>
<dbReference type="GO" id="GO:0005886">
    <property type="term" value="C:plasma membrane"/>
    <property type="evidence" value="ECO:0007669"/>
    <property type="project" value="UniProtKB-SubCell"/>
</dbReference>
<dbReference type="GO" id="GO:0006508">
    <property type="term" value="P:proteolysis"/>
    <property type="evidence" value="ECO:0007669"/>
    <property type="project" value="UniProtKB-KW"/>
</dbReference>
<gene>
    <name evidence="9" type="primary">lspA</name>
    <name evidence="13" type="ORF">TL08_09565</name>
</gene>
<comment type="function">
    <text evidence="9 10">This protein specifically catalyzes the removal of signal peptides from prolipoproteins.</text>
</comment>
<keyword evidence="7 9" id="KW-1133">Transmembrane helix</keyword>
<dbReference type="NCBIfam" id="TIGR00077">
    <property type="entry name" value="lspA"/>
    <property type="match status" value="1"/>
</dbReference>
<feature type="compositionally biased region" description="Polar residues" evidence="12">
    <location>
        <begin position="282"/>
        <end position="294"/>
    </location>
</feature>
<feature type="transmembrane region" description="Helical" evidence="9">
    <location>
        <begin position="143"/>
        <end position="169"/>
    </location>
</feature>
<evidence type="ECO:0000256" key="1">
    <source>
        <dbReference type="ARBA" id="ARBA00006139"/>
    </source>
</evidence>
<dbReference type="EC" id="3.4.23.36" evidence="9"/>
<evidence type="ECO:0000256" key="3">
    <source>
        <dbReference type="ARBA" id="ARBA00022670"/>
    </source>
</evidence>
<comment type="pathway">
    <text evidence="9">Protein modification; lipoprotein biosynthesis (signal peptide cleavage).</text>
</comment>
<dbReference type="HAMAP" id="MF_00161">
    <property type="entry name" value="LspA"/>
    <property type="match status" value="1"/>
</dbReference>
<evidence type="ECO:0000256" key="8">
    <source>
        <dbReference type="ARBA" id="ARBA00023136"/>
    </source>
</evidence>
<comment type="caution">
    <text evidence="9">Lacks conserved residue(s) required for the propagation of feature annotation.</text>
</comment>
<comment type="similarity">
    <text evidence="1 9 11">Belongs to the peptidase A8 family.</text>
</comment>
<feature type="transmembrane region" description="Helical" evidence="9">
    <location>
        <begin position="176"/>
        <end position="194"/>
    </location>
</feature>